<reference evidence="1 2" key="1">
    <citation type="journal article" date="2019" name="Sci. Rep.">
        <title>Orb-weaving spider Araneus ventricosus genome elucidates the spidroin gene catalogue.</title>
        <authorList>
            <person name="Kono N."/>
            <person name="Nakamura H."/>
            <person name="Ohtoshi R."/>
            <person name="Moran D.A.P."/>
            <person name="Shinohara A."/>
            <person name="Yoshida Y."/>
            <person name="Fujiwara M."/>
            <person name="Mori M."/>
            <person name="Tomita M."/>
            <person name="Arakawa K."/>
        </authorList>
    </citation>
    <scope>NUCLEOTIDE SEQUENCE [LARGE SCALE GENOMIC DNA]</scope>
</reference>
<name>A0A4Y2PUB4_ARAVE</name>
<accession>A0A4Y2PUB4</accession>
<gene>
    <name evidence="1" type="ORF">AVEN_227400_1</name>
</gene>
<dbReference type="EMBL" id="BGPR01012149">
    <property type="protein sequence ID" value="GBN54784.1"/>
    <property type="molecule type" value="Genomic_DNA"/>
</dbReference>
<dbReference type="OrthoDB" id="6434843at2759"/>
<evidence type="ECO:0000313" key="2">
    <source>
        <dbReference type="Proteomes" id="UP000499080"/>
    </source>
</evidence>
<evidence type="ECO:0000313" key="1">
    <source>
        <dbReference type="EMBL" id="GBN54784.1"/>
    </source>
</evidence>
<sequence length="209" mass="22929">MPRLGIPRASNCLRLLGSMVGGAVGARILDTFVTNSNPSFNIDTLAQHVRVLIISTPNNKLSKISPLAIEKALKGIGGCPKTVKRLISRDLLIETLSVTQTKSFLLVEKFLDHPVSVTVHRGLNSSRGMVSENELVGSSDTEILEGLSSQGVIGVRRININGLIHHPWLNHDQRLHFTLLTGSNRMIKNVNGCFRIRSSFIEGNVHRLL</sequence>
<comment type="caution">
    <text evidence="1">The sequence shown here is derived from an EMBL/GenBank/DDBJ whole genome shotgun (WGS) entry which is preliminary data.</text>
</comment>
<keyword evidence="2" id="KW-1185">Reference proteome</keyword>
<dbReference type="AlphaFoldDB" id="A0A4Y2PUB4"/>
<organism evidence="1 2">
    <name type="scientific">Araneus ventricosus</name>
    <name type="common">Orbweaver spider</name>
    <name type="synonym">Epeira ventricosa</name>
    <dbReference type="NCBI Taxonomy" id="182803"/>
    <lineage>
        <taxon>Eukaryota</taxon>
        <taxon>Metazoa</taxon>
        <taxon>Ecdysozoa</taxon>
        <taxon>Arthropoda</taxon>
        <taxon>Chelicerata</taxon>
        <taxon>Arachnida</taxon>
        <taxon>Araneae</taxon>
        <taxon>Araneomorphae</taxon>
        <taxon>Entelegynae</taxon>
        <taxon>Araneoidea</taxon>
        <taxon>Araneidae</taxon>
        <taxon>Araneus</taxon>
    </lineage>
</organism>
<protein>
    <submittedName>
        <fullName evidence="1">Uncharacterized protein</fullName>
    </submittedName>
</protein>
<dbReference type="Proteomes" id="UP000499080">
    <property type="component" value="Unassembled WGS sequence"/>
</dbReference>
<proteinExistence type="predicted"/>